<dbReference type="SUPFAM" id="SSF53649">
    <property type="entry name" value="Alkaline phosphatase-like"/>
    <property type="match status" value="1"/>
</dbReference>
<gene>
    <name evidence="2" type="ORF">SAMN05444342_3676</name>
    <name evidence="1" type="ORF">ZOD2009_15996</name>
</gene>
<evidence type="ECO:0000313" key="4">
    <source>
        <dbReference type="Proteomes" id="UP000184203"/>
    </source>
</evidence>
<dbReference type="InterPro" id="IPR017850">
    <property type="entry name" value="Alkaline_phosphatase_core_sf"/>
</dbReference>
<evidence type="ECO:0000313" key="1">
    <source>
        <dbReference type="EMBL" id="EFW91107.1"/>
    </source>
</evidence>
<dbReference type="EMBL" id="FRAN01000006">
    <property type="protein sequence ID" value="SHL37080.1"/>
    <property type="molecule type" value="Genomic_DNA"/>
</dbReference>
<evidence type="ECO:0000313" key="3">
    <source>
        <dbReference type="Proteomes" id="UP000003751"/>
    </source>
</evidence>
<evidence type="ECO:0000313" key="2">
    <source>
        <dbReference type="EMBL" id="SHL37080.1"/>
    </source>
</evidence>
<accession>E7QWL1</accession>
<dbReference type="OrthoDB" id="100846at2157"/>
<keyword evidence="4" id="KW-1185">Reference proteome</keyword>
<reference evidence="4" key="2">
    <citation type="submission" date="2016-11" db="EMBL/GenBank/DDBJ databases">
        <authorList>
            <person name="Varghese N."/>
            <person name="Submissions S."/>
        </authorList>
    </citation>
    <scope>NUCLEOTIDE SEQUENCE [LARGE SCALE GENOMIC DNA]</scope>
    <source>
        <strain evidence="4">DX253</strain>
    </source>
</reference>
<dbReference type="EMBL" id="AEMG01000018">
    <property type="protein sequence ID" value="EFW91107.1"/>
    <property type="molecule type" value="Genomic_DNA"/>
</dbReference>
<dbReference type="Proteomes" id="UP000003751">
    <property type="component" value="Unassembled WGS sequence"/>
</dbReference>
<organism evidence="1 3">
    <name type="scientific">Haladaptatus paucihalophilus DX253</name>
    <dbReference type="NCBI Taxonomy" id="797209"/>
    <lineage>
        <taxon>Archaea</taxon>
        <taxon>Methanobacteriati</taxon>
        <taxon>Methanobacteriota</taxon>
        <taxon>Stenosarchaea group</taxon>
        <taxon>Halobacteria</taxon>
        <taxon>Halobacteriales</taxon>
        <taxon>Haladaptataceae</taxon>
        <taxon>Haladaptatus</taxon>
    </lineage>
</organism>
<dbReference type="eggNOG" id="arCOG04525">
    <property type="taxonomic scope" value="Archaea"/>
</dbReference>
<reference evidence="1 3" key="1">
    <citation type="journal article" date="2014" name="ISME J.">
        <title>Trehalose/2-sulfotrehalose biosynthesis and glycine-betaine uptake are widely spread mechanisms for osmoadaptation in the Halobacteriales.</title>
        <authorList>
            <person name="Youssef N.H."/>
            <person name="Savage-Ashlock K.N."/>
            <person name="McCully A.L."/>
            <person name="Luedtke B."/>
            <person name="Shaw E.I."/>
            <person name="Hoff W.D."/>
            <person name="Elshahed M.S."/>
        </authorList>
    </citation>
    <scope>NUCLEOTIDE SEQUENCE [LARGE SCALE GENOMIC DNA]</scope>
    <source>
        <strain evidence="1 3">DX253</strain>
    </source>
</reference>
<dbReference type="AlphaFoldDB" id="E7QWL1"/>
<sequence length="324" mass="36888">MDLLERFRMAQRMMANPFMRRQQFLSSVIGPVQSRIHGNDGEYVMDADWDNLLILDACRYDLFTQICAKLSLDGKLTKFQSRGSSSSEFLLENFGGRSYNDTVYVTANPHEKRVLDDSFYFTDRVWIDGWSDDDGIVPPEVLSERALSVHEEFPNKRQIVHFMQPHTPFIGETQLDIDSRLTGGLRDMMLDESSEMDFGFAWEALQDGEIEDGIFWEAYRDNLIRVLEEAIPLAEELPGKTVITADHGNAIGEWATPFPIPVYFHPSKIRMPVLNTVPWFVPPYSKRKQIVRSGKSGSADISDEAAESGDDTIEERLSALGYVD</sequence>
<proteinExistence type="predicted"/>
<dbReference type="Proteomes" id="UP000184203">
    <property type="component" value="Unassembled WGS sequence"/>
</dbReference>
<protein>
    <submittedName>
        <fullName evidence="1">Uncharacterized protein</fullName>
    </submittedName>
</protein>
<reference evidence="2" key="3">
    <citation type="submission" date="2016-11" db="EMBL/GenBank/DDBJ databases">
        <authorList>
            <person name="Jaros S."/>
            <person name="Januszkiewicz K."/>
            <person name="Wedrychowicz H."/>
        </authorList>
    </citation>
    <scope>NUCLEOTIDE SEQUENCE [LARGE SCALE GENOMIC DNA]</scope>
    <source>
        <strain evidence="2">DX253</strain>
    </source>
</reference>
<name>E7QWL1_HALPU</name>